<evidence type="ECO:0000256" key="6">
    <source>
        <dbReference type="ARBA" id="ARBA00022960"/>
    </source>
</evidence>
<evidence type="ECO:0000256" key="3">
    <source>
        <dbReference type="ARBA" id="ARBA00022676"/>
    </source>
</evidence>
<evidence type="ECO:0000256" key="1">
    <source>
        <dbReference type="ARBA" id="ARBA00004752"/>
    </source>
</evidence>
<dbReference type="CDD" id="cd16913">
    <property type="entry name" value="YkuD_like"/>
    <property type="match status" value="1"/>
</dbReference>
<dbReference type="GO" id="GO:0005576">
    <property type="term" value="C:extracellular region"/>
    <property type="evidence" value="ECO:0007669"/>
    <property type="project" value="TreeGrafter"/>
</dbReference>
<dbReference type="Proteomes" id="UP000886251">
    <property type="component" value="Unassembled WGS sequence"/>
</dbReference>
<evidence type="ECO:0000313" key="12">
    <source>
        <dbReference type="EMBL" id="HEB95568.1"/>
    </source>
</evidence>
<evidence type="ECO:0000259" key="11">
    <source>
        <dbReference type="PROSITE" id="PS52029"/>
    </source>
</evidence>
<evidence type="ECO:0000256" key="2">
    <source>
        <dbReference type="ARBA" id="ARBA00005992"/>
    </source>
</evidence>
<evidence type="ECO:0000256" key="7">
    <source>
        <dbReference type="ARBA" id="ARBA00022984"/>
    </source>
</evidence>
<dbReference type="PROSITE" id="PS52029">
    <property type="entry name" value="LD_TPASE"/>
    <property type="match status" value="1"/>
</dbReference>
<evidence type="ECO:0000256" key="5">
    <source>
        <dbReference type="ARBA" id="ARBA00022801"/>
    </source>
</evidence>
<feature type="domain" description="LysM" evidence="10">
    <location>
        <begin position="52"/>
        <end position="96"/>
    </location>
</feature>
<dbReference type="PANTHER" id="PTHR30582:SF24">
    <property type="entry name" value="L,D-TRANSPEPTIDASE ERFK_SRFK-RELATED"/>
    <property type="match status" value="1"/>
</dbReference>
<comment type="pathway">
    <text evidence="1 9">Cell wall biogenesis; peptidoglycan biosynthesis.</text>
</comment>
<feature type="active site" description="Nucleophile" evidence="9">
    <location>
        <position position="219"/>
    </location>
</feature>
<evidence type="ECO:0000256" key="8">
    <source>
        <dbReference type="ARBA" id="ARBA00023316"/>
    </source>
</evidence>
<keyword evidence="8 9" id="KW-0961">Cell wall biogenesis/degradation</keyword>
<name>A0A831W4H9_9GAMM</name>
<dbReference type="PROSITE" id="PS51782">
    <property type="entry name" value="LYSM"/>
    <property type="match status" value="1"/>
</dbReference>
<comment type="caution">
    <text evidence="12">The sequence shown here is derived from an EMBL/GenBank/DDBJ whole genome shotgun (WGS) entry which is preliminary data.</text>
</comment>
<dbReference type="CDD" id="cd00118">
    <property type="entry name" value="LysM"/>
    <property type="match status" value="1"/>
</dbReference>
<dbReference type="InterPro" id="IPR005490">
    <property type="entry name" value="LD_TPept_cat_dom"/>
</dbReference>
<dbReference type="EMBL" id="DRKP01000049">
    <property type="protein sequence ID" value="HEB95568.1"/>
    <property type="molecule type" value="Genomic_DNA"/>
</dbReference>
<feature type="active site" description="Proton donor/acceptor" evidence="9">
    <location>
        <position position="203"/>
    </location>
</feature>
<comment type="similarity">
    <text evidence="2">Belongs to the YkuD family.</text>
</comment>
<dbReference type="InterPro" id="IPR038063">
    <property type="entry name" value="Transpep_catalytic_dom"/>
</dbReference>
<dbReference type="InterPro" id="IPR018392">
    <property type="entry name" value="LysM"/>
</dbReference>
<dbReference type="GO" id="GO:0008360">
    <property type="term" value="P:regulation of cell shape"/>
    <property type="evidence" value="ECO:0007669"/>
    <property type="project" value="UniProtKB-UniRule"/>
</dbReference>
<dbReference type="Pfam" id="PF03734">
    <property type="entry name" value="YkuD"/>
    <property type="match status" value="1"/>
</dbReference>
<dbReference type="GO" id="GO:0016757">
    <property type="term" value="F:glycosyltransferase activity"/>
    <property type="evidence" value="ECO:0007669"/>
    <property type="project" value="UniProtKB-KW"/>
</dbReference>
<keyword evidence="3" id="KW-0328">Glycosyltransferase</keyword>
<accession>A0A831W4H9</accession>
<gene>
    <name evidence="12" type="ORF">ENI96_03950</name>
</gene>
<evidence type="ECO:0000313" key="13">
    <source>
        <dbReference type="Proteomes" id="UP000886251"/>
    </source>
</evidence>
<evidence type="ECO:0000259" key="10">
    <source>
        <dbReference type="PROSITE" id="PS51782"/>
    </source>
</evidence>
<dbReference type="PANTHER" id="PTHR30582">
    <property type="entry name" value="L,D-TRANSPEPTIDASE"/>
    <property type="match status" value="1"/>
</dbReference>
<dbReference type="UniPathway" id="UPA00219"/>
<keyword evidence="5" id="KW-0378">Hydrolase</keyword>
<keyword evidence="7 9" id="KW-0573">Peptidoglycan synthesis</keyword>
<dbReference type="AlphaFoldDB" id="A0A831W4H9"/>
<reference evidence="12" key="1">
    <citation type="journal article" date="2020" name="mSystems">
        <title>Genome- and Community-Level Interaction Insights into Carbon Utilization and Element Cycling Functions of Hydrothermarchaeota in Hydrothermal Sediment.</title>
        <authorList>
            <person name="Zhou Z."/>
            <person name="Liu Y."/>
            <person name="Xu W."/>
            <person name="Pan J."/>
            <person name="Luo Z.H."/>
            <person name="Li M."/>
        </authorList>
    </citation>
    <scope>NUCLEOTIDE SEQUENCE [LARGE SCALE GENOMIC DNA]</scope>
    <source>
        <strain evidence="12">HyVt-443</strain>
    </source>
</reference>
<dbReference type="GO" id="GO:0071972">
    <property type="term" value="F:peptidoglycan L,D-transpeptidase activity"/>
    <property type="evidence" value="ECO:0007669"/>
    <property type="project" value="TreeGrafter"/>
</dbReference>
<dbReference type="GO" id="GO:0071555">
    <property type="term" value="P:cell wall organization"/>
    <property type="evidence" value="ECO:0007669"/>
    <property type="project" value="UniProtKB-UniRule"/>
</dbReference>
<keyword evidence="4" id="KW-0808">Transferase</keyword>
<dbReference type="Gene3D" id="2.40.440.10">
    <property type="entry name" value="L,D-transpeptidase catalytic domain-like"/>
    <property type="match status" value="1"/>
</dbReference>
<feature type="domain" description="L,D-TPase catalytic" evidence="11">
    <location>
        <begin position="108"/>
        <end position="243"/>
    </location>
</feature>
<dbReference type="SUPFAM" id="SSF141523">
    <property type="entry name" value="L,D-transpeptidase catalytic domain-like"/>
    <property type="match status" value="1"/>
</dbReference>
<dbReference type="GO" id="GO:0018104">
    <property type="term" value="P:peptidoglycan-protein cross-linking"/>
    <property type="evidence" value="ECO:0007669"/>
    <property type="project" value="TreeGrafter"/>
</dbReference>
<evidence type="ECO:0000256" key="4">
    <source>
        <dbReference type="ARBA" id="ARBA00022679"/>
    </source>
</evidence>
<protein>
    <submittedName>
        <fullName evidence="12">LysM peptidoglycan-binding domain-containing protein</fullName>
    </submittedName>
</protein>
<sequence>MVGGACPHRFRRCVIARIITGCLVWLALLPLGVAAAEYPLPLPGNDLVGEIRTVTTRFEDTLSDIARANDLGYSEIVAANPGVDPWLPGAGIEIVLPTRFILPPGPREGIVINLPELRLYYYPKGEHRVITHPLGIGREGWSTPTGVTRIVGKKEHPSWTPPESIRREYEAEERPLPPVIGPGPDNPLGDYALYLGMPGYLLHGTNKPWGVGMRVSHGCIRLYPEDIRALFPRVPVGTPVRIINEPYKLGWDGGQLYLEAHRPLSEQQQGGEDIHTPLRETVARALEGRRLRPDWKQIRSAVLEHTGIPVPIATD</sequence>
<evidence type="ECO:0000256" key="9">
    <source>
        <dbReference type="PROSITE-ProRule" id="PRU01373"/>
    </source>
</evidence>
<organism evidence="12 13">
    <name type="scientific">Sedimenticola thiotaurini</name>
    <dbReference type="NCBI Taxonomy" id="1543721"/>
    <lineage>
        <taxon>Bacteria</taxon>
        <taxon>Pseudomonadati</taxon>
        <taxon>Pseudomonadota</taxon>
        <taxon>Gammaproteobacteria</taxon>
        <taxon>Chromatiales</taxon>
        <taxon>Sedimenticolaceae</taxon>
        <taxon>Sedimenticola</taxon>
    </lineage>
</organism>
<proteinExistence type="inferred from homology"/>
<keyword evidence="6 9" id="KW-0133">Cell shape</keyword>
<dbReference type="InterPro" id="IPR050979">
    <property type="entry name" value="LD-transpeptidase"/>
</dbReference>